<feature type="non-terminal residue" evidence="3">
    <location>
        <position position="1"/>
    </location>
</feature>
<evidence type="ECO:0000313" key="4">
    <source>
        <dbReference type="Proteomes" id="UP000596742"/>
    </source>
</evidence>
<comment type="similarity">
    <text evidence="1">Belongs to the PPC synthetase family.</text>
</comment>
<dbReference type="OrthoDB" id="70224at2759"/>
<evidence type="ECO:0000259" key="2">
    <source>
        <dbReference type="Pfam" id="PF04127"/>
    </source>
</evidence>
<dbReference type="EMBL" id="UYJE01000850">
    <property type="protein sequence ID" value="VDH97016.1"/>
    <property type="molecule type" value="Genomic_DNA"/>
</dbReference>
<dbReference type="PANTHER" id="PTHR12290">
    <property type="entry name" value="CORNICHON-RELATED"/>
    <property type="match status" value="1"/>
</dbReference>
<organism evidence="3 4">
    <name type="scientific">Mytilus galloprovincialis</name>
    <name type="common">Mediterranean mussel</name>
    <dbReference type="NCBI Taxonomy" id="29158"/>
    <lineage>
        <taxon>Eukaryota</taxon>
        <taxon>Metazoa</taxon>
        <taxon>Spiralia</taxon>
        <taxon>Lophotrochozoa</taxon>
        <taxon>Mollusca</taxon>
        <taxon>Bivalvia</taxon>
        <taxon>Autobranchia</taxon>
        <taxon>Pteriomorphia</taxon>
        <taxon>Mytilida</taxon>
        <taxon>Mytiloidea</taxon>
        <taxon>Mytilidae</taxon>
        <taxon>Mytilinae</taxon>
        <taxon>Mytilus</taxon>
    </lineage>
</organism>
<dbReference type="InterPro" id="IPR007085">
    <property type="entry name" value="DNA/pantothenate-metab_flavo_C"/>
</dbReference>
<evidence type="ECO:0000256" key="1">
    <source>
        <dbReference type="ARBA" id="ARBA00005703"/>
    </source>
</evidence>
<dbReference type="SUPFAM" id="SSF102645">
    <property type="entry name" value="CoaB-like"/>
    <property type="match status" value="1"/>
</dbReference>
<dbReference type="Proteomes" id="UP000596742">
    <property type="component" value="Unassembled WGS sequence"/>
</dbReference>
<dbReference type="GO" id="GO:0004632">
    <property type="term" value="F:phosphopantothenate--cysteine ligase activity"/>
    <property type="evidence" value="ECO:0007669"/>
    <property type="project" value="UniProtKB-EC"/>
</dbReference>
<keyword evidence="3" id="KW-0436">Ligase</keyword>
<proteinExistence type="inferred from homology"/>
<name>A0A8B6BXD9_MYTGA</name>
<feature type="domain" description="DNA/pantothenate metabolism flavoprotein C-terminal" evidence="2">
    <location>
        <begin position="176"/>
        <end position="273"/>
    </location>
</feature>
<evidence type="ECO:0000313" key="3">
    <source>
        <dbReference type="EMBL" id="VDH97016.1"/>
    </source>
</evidence>
<comment type="caution">
    <text evidence="3">The sequence shown here is derived from an EMBL/GenBank/DDBJ whole genome shotgun (WGS) entry which is preliminary data.</text>
</comment>
<dbReference type="GO" id="GO:0015937">
    <property type="term" value="P:coenzyme A biosynthetic process"/>
    <property type="evidence" value="ECO:0007669"/>
    <property type="project" value="UniProtKB-ARBA"/>
</dbReference>
<dbReference type="EC" id="6.3.2.5" evidence="3"/>
<dbReference type="InterPro" id="IPR035929">
    <property type="entry name" value="CoaB-like_sf"/>
</dbReference>
<dbReference type="AlphaFoldDB" id="A0A8B6BXD9"/>
<dbReference type="Pfam" id="PF04127">
    <property type="entry name" value="DFP"/>
    <property type="match status" value="1"/>
</dbReference>
<gene>
    <name evidence="3" type="ORF">MGAL_10B006959</name>
</gene>
<reference evidence="3" key="1">
    <citation type="submission" date="2018-11" db="EMBL/GenBank/DDBJ databases">
        <authorList>
            <person name="Alioto T."/>
            <person name="Alioto T."/>
        </authorList>
    </citation>
    <scope>NUCLEOTIDE SEQUENCE</scope>
</reference>
<sequence>ALQRSVRHLKKCQQEVLKINLTCKDGEHIKKELSLTCDLMIFSARICKSLLLAGSGGTTVPLESKTVRFLDNFSVGTRGALSTEYFLKRGYAVIFLTRNRGLRPFLRHVPKTNILDLLTITDNKDVKVKPEYEQKILKVLQTYQEIKNENLLLTVEFQTLSDYLQLLKACSFALQPAGNQAVLYLAAAVSDFYIPKDLMPEHKIQSSGGPLKLSLQLVPKMLEPLVKEWVPDAFVVSFKLETEKDLMISKALQAIDKYQHQIVIANLLETRKKEIFVVTKETQDCVSLSDTDIKNGKEIEELIIDCLVERHSQFCSV</sequence>
<keyword evidence="4" id="KW-1185">Reference proteome</keyword>
<protein>
    <submittedName>
        <fullName evidence="3">Phosphopantothenate-cysteine ligase</fullName>
        <ecNumber evidence="3">6.3.2.5</ecNumber>
    </submittedName>
</protein>
<dbReference type="Gene3D" id="3.40.50.10300">
    <property type="entry name" value="CoaB-like"/>
    <property type="match status" value="1"/>
</dbReference>
<accession>A0A8B6BXD9</accession>